<dbReference type="AlphaFoldDB" id="A0A3E5BCT2"/>
<gene>
    <name evidence="2" type="ORF">DXB65_11315</name>
</gene>
<dbReference type="Proteomes" id="UP000260983">
    <property type="component" value="Unassembled WGS sequence"/>
</dbReference>
<protein>
    <recommendedName>
        <fullName evidence="1">DUF3874 domain-containing protein</fullName>
    </recommendedName>
</protein>
<dbReference type="EMBL" id="QSUL01000007">
    <property type="protein sequence ID" value="RGN35219.1"/>
    <property type="molecule type" value="Genomic_DNA"/>
</dbReference>
<sequence length="56" mass="6601">MTPMEIISFLQKKAKYQLFINKVAHFGRVLRKLGISSRKRNRGNKYHVIINEMAPQ</sequence>
<proteinExistence type="predicted"/>
<dbReference type="InterPro" id="IPR024450">
    <property type="entry name" value="DUF3874"/>
</dbReference>
<reference evidence="2 3" key="1">
    <citation type="submission" date="2018-08" db="EMBL/GenBank/DDBJ databases">
        <title>A genome reference for cultivated species of the human gut microbiota.</title>
        <authorList>
            <person name="Zou Y."/>
            <person name="Xue W."/>
            <person name="Luo G."/>
        </authorList>
    </citation>
    <scope>NUCLEOTIDE SEQUENCE [LARGE SCALE GENOMIC DNA]</scope>
    <source>
        <strain evidence="2 3">OM05-15BH</strain>
    </source>
</reference>
<dbReference type="Pfam" id="PF12990">
    <property type="entry name" value="DUF3874"/>
    <property type="match status" value="1"/>
</dbReference>
<organism evidence="2 3">
    <name type="scientific">Bacteroides oleiciplenus</name>
    <dbReference type="NCBI Taxonomy" id="626931"/>
    <lineage>
        <taxon>Bacteria</taxon>
        <taxon>Pseudomonadati</taxon>
        <taxon>Bacteroidota</taxon>
        <taxon>Bacteroidia</taxon>
        <taxon>Bacteroidales</taxon>
        <taxon>Bacteroidaceae</taxon>
        <taxon>Bacteroides</taxon>
    </lineage>
</organism>
<evidence type="ECO:0000313" key="2">
    <source>
        <dbReference type="EMBL" id="RGN35219.1"/>
    </source>
</evidence>
<evidence type="ECO:0000259" key="1">
    <source>
        <dbReference type="Pfam" id="PF12990"/>
    </source>
</evidence>
<comment type="caution">
    <text evidence="2">The sequence shown here is derived from an EMBL/GenBank/DDBJ whole genome shotgun (WGS) entry which is preliminary data.</text>
</comment>
<evidence type="ECO:0000313" key="3">
    <source>
        <dbReference type="Proteomes" id="UP000260983"/>
    </source>
</evidence>
<feature type="domain" description="DUF3874" evidence="1">
    <location>
        <begin position="1"/>
        <end position="48"/>
    </location>
</feature>
<accession>A0A3E5BCT2</accession>
<name>A0A3E5BCT2_9BACE</name>